<name>A0A4Q9V3U3_9ACTO</name>
<evidence type="ECO:0000256" key="1">
    <source>
        <dbReference type="SAM" id="MobiDB-lite"/>
    </source>
</evidence>
<dbReference type="AlphaFoldDB" id="A0A4Q9V3U3"/>
<dbReference type="OrthoDB" id="9870481at2"/>
<keyword evidence="2" id="KW-1133">Transmembrane helix</keyword>
<protein>
    <submittedName>
        <fullName evidence="3">Uncharacterized protein</fullName>
    </submittedName>
</protein>
<evidence type="ECO:0000256" key="2">
    <source>
        <dbReference type="SAM" id="Phobius"/>
    </source>
</evidence>
<feature type="compositionally biased region" description="Basic and acidic residues" evidence="1">
    <location>
        <begin position="166"/>
        <end position="176"/>
    </location>
</feature>
<dbReference type="EMBL" id="SJDT01000001">
    <property type="protein sequence ID" value="TBW23657.1"/>
    <property type="molecule type" value="Genomic_DNA"/>
</dbReference>
<accession>A0A4Q9V3U3</accession>
<keyword evidence="2" id="KW-0472">Membrane</keyword>
<evidence type="ECO:0000313" key="3">
    <source>
        <dbReference type="EMBL" id="TBW23657.1"/>
    </source>
</evidence>
<reference evidence="3 4" key="1">
    <citation type="submission" date="2019-02" db="EMBL/GenBank/DDBJ databases">
        <title>Arcanobacterium bovis sp. nov., isolated from the milk of a cow with mastitis.</title>
        <authorList>
            <person name="Sammra O."/>
            <person name="Foster G."/>
            <person name="Hassan A."/>
            <person name="Alssahen M."/>
            <person name="Laemmler C."/>
            <person name="Borowiak M."/>
            <person name="Malorny B."/>
            <person name="Abdulmawjood A."/>
        </authorList>
    </citation>
    <scope>NUCLEOTIDE SEQUENCE [LARGE SCALE GENOMIC DNA]</scope>
    <source>
        <strain evidence="3 4">C605018/01/1</strain>
    </source>
</reference>
<keyword evidence="2" id="KW-0812">Transmembrane</keyword>
<sequence length="176" mass="18544">MQKTAVQILLGLVLGAITGAIGSIVQAGIWTLPWGGLVLAGAIVVAGTWFSYEIGAIVASFAYVLAMFSVTALLFFFSPSNDVLTLAQDYRAHAWILGSVVLSVATMIGLDVIRRRRSAQRVDDDAVATRVGSEQITAEQVAGEYVSVGESATEAGTTDWAGTEPIEPKQGEAKQI</sequence>
<feature type="transmembrane region" description="Helical" evidence="2">
    <location>
        <begin position="32"/>
        <end position="50"/>
    </location>
</feature>
<feature type="transmembrane region" description="Helical" evidence="2">
    <location>
        <begin position="57"/>
        <end position="77"/>
    </location>
</feature>
<feature type="region of interest" description="Disordered" evidence="1">
    <location>
        <begin position="150"/>
        <end position="176"/>
    </location>
</feature>
<keyword evidence="4" id="KW-1185">Reference proteome</keyword>
<dbReference type="RefSeq" id="WP_131279053.1">
    <property type="nucleotide sequence ID" value="NZ_JBHSLR010000009.1"/>
</dbReference>
<evidence type="ECO:0000313" key="4">
    <source>
        <dbReference type="Proteomes" id="UP000293036"/>
    </source>
</evidence>
<comment type="caution">
    <text evidence="3">The sequence shown here is derived from an EMBL/GenBank/DDBJ whole genome shotgun (WGS) entry which is preliminary data.</text>
</comment>
<organism evidence="3 4">
    <name type="scientific">Arcanobacterium bovis</name>
    <dbReference type="NCBI Taxonomy" id="2529275"/>
    <lineage>
        <taxon>Bacteria</taxon>
        <taxon>Bacillati</taxon>
        <taxon>Actinomycetota</taxon>
        <taxon>Actinomycetes</taxon>
        <taxon>Actinomycetales</taxon>
        <taxon>Actinomycetaceae</taxon>
        <taxon>Arcanobacterium</taxon>
    </lineage>
</organism>
<feature type="transmembrane region" description="Helical" evidence="2">
    <location>
        <begin position="92"/>
        <end position="113"/>
    </location>
</feature>
<dbReference type="Proteomes" id="UP000293036">
    <property type="component" value="Unassembled WGS sequence"/>
</dbReference>
<proteinExistence type="predicted"/>
<gene>
    <name evidence="3" type="ORF">EZJ44_00490</name>
</gene>